<protein>
    <submittedName>
        <fullName evidence="1">Uncharacterized protein</fullName>
    </submittedName>
</protein>
<gene>
    <name evidence="1" type="ORF">I6N96_17835</name>
</gene>
<accession>A0ABS4CQ64</accession>
<dbReference type="RefSeq" id="WP_209558926.1">
    <property type="nucleotide sequence ID" value="NZ_JAEDXU010000013.1"/>
</dbReference>
<comment type="caution">
    <text evidence="1">The sequence shown here is derived from an EMBL/GenBank/DDBJ whole genome shotgun (WGS) entry which is preliminary data.</text>
</comment>
<dbReference type="EMBL" id="JAEDXU010000013">
    <property type="protein sequence ID" value="MBP1048157.1"/>
    <property type="molecule type" value="Genomic_DNA"/>
</dbReference>
<keyword evidence="2" id="KW-1185">Reference proteome</keyword>
<evidence type="ECO:0000313" key="1">
    <source>
        <dbReference type="EMBL" id="MBP1048157.1"/>
    </source>
</evidence>
<organism evidence="1 2">
    <name type="scientific">Enterococcus larvae</name>
    <dbReference type="NCBI Taxonomy" id="2794352"/>
    <lineage>
        <taxon>Bacteria</taxon>
        <taxon>Bacillati</taxon>
        <taxon>Bacillota</taxon>
        <taxon>Bacilli</taxon>
        <taxon>Lactobacillales</taxon>
        <taxon>Enterococcaceae</taxon>
        <taxon>Enterococcus</taxon>
    </lineage>
</organism>
<evidence type="ECO:0000313" key="2">
    <source>
        <dbReference type="Proteomes" id="UP000673375"/>
    </source>
</evidence>
<reference evidence="1 2" key="1">
    <citation type="submission" date="2020-12" db="EMBL/GenBank/DDBJ databases">
        <title>Vagococcus allomyrinae sp. nov. and Enterococcus lavae sp. nov., isolated from the larvae of Allomyrina dichotoma.</title>
        <authorList>
            <person name="Lee S.D."/>
        </authorList>
    </citation>
    <scope>NUCLEOTIDE SEQUENCE [LARGE SCALE GENOMIC DNA]</scope>
    <source>
        <strain evidence="1 2">BWM-S5</strain>
    </source>
</reference>
<dbReference type="Proteomes" id="UP000673375">
    <property type="component" value="Unassembled WGS sequence"/>
</dbReference>
<proteinExistence type="predicted"/>
<sequence>MNERAQIMERINYVILFCNYWHLYQQWQLLVQGSVSSVGAEKRSAVFIYDK</sequence>
<name>A0ABS4CQ64_9ENTE</name>